<sequence>MGLMYIFACGPTVAFSSLTDQQQSISFKVLQFCEVLSNSILPQLFNCGNPRVLFPSYNCTDINFCTTSSSSLSATSLIFFTPKPALCSISFSVAVGMYLLSLFAKHTN</sequence>
<dbReference type="AlphaFoldDB" id="A0AAE0WCH9"/>
<name>A0AAE0WCH9_9BIVA</name>
<protein>
    <submittedName>
        <fullName evidence="1">Uncharacterized protein</fullName>
    </submittedName>
</protein>
<reference evidence="1" key="1">
    <citation type="journal article" date="2021" name="Genome Biol. Evol.">
        <title>A High-Quality Reference Genome for a Parasitic Bivalve with Doubly Uniparental Inheritance (Bivalvia: Unionida).</title>
        <authorList>
            <person name="Smith C.H."/>
        </authorList>
    </citation>
    <scope>NUCLEOTIDE SEQUENCE</scope>
    <source>
        <strain evidence="1">CHS0354</strain>
    </source>
</reference>
<evidence type="ECO:0000313" key="2">
    <source>
        <dbReference type="Proteomes" id="UP001195483"/>
    </source>
</evidence>
<dbReference type="EMBL" id="JAEAOA010000261">
    <property type="protein sequence ID" value="KAK3609194.1"/>
    <property type="molecule type" value="Genomic_DNA"/>
</dbReference>
<reference evidence="1" key="3">
    <citation type="submission" date="2023-05" db="EMBL/GenBank/DDBJ databases">
        <authorList>
            <person name="Smith C.H."/>
        </authorList>
    </citation>
    <scope>NUCLEOTIDE SEQUENCE</scope>
    <source>
        <strain evidence="1">CHS0354</strain>
        <tissue evidence="1">Mantle</tissue>
    </source>
</reference>
<gene>
    <name evidence="1" type="ORF">CHS0354_003174</name>
</gene>
<evidence type="ECO:0000313" key="1">
    <source>
        <dbReference type="EMBL" id="KAK3609194.1"/>
    </source>
</evidence>
<dbReference type="Proteomes" id="UP001195483">
    <property type="component" value="Unassembled WGS sequence"/>
</dbReference>
<organism evidence="1 2">
    <name type="scientific">Potamilus streckersoni</name>
    <dbReference type="NCBI Taxonomy" id="2493646"/>
    <lineage>
        <taxon>Eukaryota</taxon>
        <taxon>Metazoa</taxon>
        <taxon>Spiralia</taxon>
        <taxon>Lophotrochozoa</taxon>
        <taxon>Mollusca</taxon>
        <taxon>Bivalvia</taxon>
        <taxon>Autobranchia</taxon>
        <taxon>Heteroconchia</taxon>
        <taxon>Palaeoheterodonta</taxon>
        <taxon>Unionida</taxon>
        <taxon>Unionoidea</taxon>
        <taxon>Unionidae</taxon>
        <taxon>Ambleminae</taxon>
        <taxon>Lampsilini</taxon>
        <taxon>Potamilus</taxon>
    </lineage>
</organism>
<proteinExistence type="predicted"/>
<comment type="caution">
    <text evidence="1">The sequence shown here is derived from an EMBL/GenBank/DDBJ whole genome shotgun (WGS) entry which is preliminary data.</text>
</comment>
<accession>A0AAE0WCH9</accession>
<reference evidence="1" key="2">
    <citation type="journal article" date="2021" name="Genome Biol. Evol.">
        <title>Developing a high-quality reference genome for a parasitic bivalve with doubly uniparental inheritance (Bivalvia: Unionida).</title>
        <authorList>
            <person name="Smith C.H."/>
        </authorList>
    </citation>
    <scope>NUCLEOTIDE SEQUENCE</scope>
    <source>
        <strain evidence="1">CHS0354</strain>
        <tissue evidence="1">Mantle</tissue>
    </source>
</reference>
<keyword evidence="2" id="KW-1185">Reference proteome</keyword>